<evidence type="ECO:0000256" key="6">
    <source>
        <dbReference type="RuleBase" id="RU367044"/>
    </source>
</evidence>
<dbReference type="OrthoDB" id="1900999at2759"/>
<evidence type="ECO:0000313" key="8">
    <source>
        <dbReference type="Proteomes" id="UP000230069"/>
    </source>
</evidence>
<dbReference type="STRING" id="218851.A0A2G5F214"/>
<keyword evidence="5" id="KW-0732">Signal</keyword>
<accession>A0A2G5F214</accession>
<protein>
    <recommendedName>
        <fullName evidence="6">S-protein homolog</fullName>
    </recommendedName>
</protein>
<dbReference type="PANTHER" id="PTHR31232:SF18">
    <property type="entry name" value="S-PROTEIN HOMOLOG"/>
    <property type="match status" value="1"/>
</dbReference>
<keyword evidence="4 6" id="KW-0964">Secreted</keyword>
<organism evidence="7 8">
    <name type="scientific">Aquilegia coerulea</name>
    <name type="common">Rocky mountain columbine</name>
    <dbReference type="NCBI Taxonomy" id="218851"/>
    <lineage>
        <taxon>Eukaryota</taxon>
        <taxon>Viridiplantae</taxon>
        <taxon>Streptophyta</taxon>
        <taxon>Embryophyta</taxon>
        <taxon>Tracheophyta</taxon>
        <taxon>Spermatophyta</taxon>
        <taxon>Magnoliopsida</taxon>
        <taxon>Ranunculales</taxon>
        <taxon>Ranunculaceae</taxon>
        <taxon>Thalictroideae</taxon>
        <taxon>Aquilegia</taxon>
    </lineage>
</organism>
<keyword evidence="8" id="KW-1185">Reference proteome</keyword>
<evidence type="ECO:0000256" key="2">
    <source>
        <dbReference type="ARBA" id="ARBA00005581"/>
    </source>
</evidence>
<evidence type="ECO:0000256" key="1">
    <source>
        <dbReference type="ARBA" id="ARBA00004613"/>
    </source>
</evidence>
<dbReference type="EMBL" id="KZ305019">
    <property type="protein sequence ID" value="PIA62065.1"/>
    <property type="molecule type" value="Genomic_DNA"/>
</dbReference>
<dbReference type="Proteomes" id="UP000230069">
    <property type="component" value="Unassembled WGS sequence"/>
</dbReference>
<name>A0A2G5F214_AQUCA</name>
<dbReference type="GO" id="GO:0060320">
    <property type="term" value="P:rejection of self pollen"/>
    <property type="evidence" value="ECO:0007669"/>
    <property type="project" value="UniProtKB-KW"/>
</dbReference>
<reference evidence="7 8" key="1">
    <citation type="submission" date="2017-09" db="EMBL/GenBank/DDBJ databases">
        <title>WGS assembly of Aquilegia coerulea Goldsmith.</title>
        <authorList>
            <person name="Hodges S."/>
            <person name="Kramer E."/>
            <person name="Nordborg M."/>
            <person name="Tomkins J."/>
            <person name="Borevitz J."/>
            <person name="Derieg N."/>
            <person name="Yan J."/>
            <person name="Mihaltcheva S."/>
            <person name="Hayes R.D."/>
            <person name="Rokhsar D."/>
        </authorList>
    </citation>
    <scope>NUCLEOTIDE SEQUENCE [LARGE SCALE GENOMIC DNA]</scope>
    <source>
        <strain evidence="8">cv. Goldsmith</strain>
    </source>
</reference>
<evidence type="ECO:0000256" key="3">
    <source>
        <dbReference type="ARBA" id="ARBA00022471"/>
    </source>
</evidence>
<dbReference type="GO" id="GO:0005576">
    <property type="term" value="C:extracellular region"/>
    <property type="evidence" value="ECO:0007669"/>
    <property type="project" value="UniProtKB-SubCell"/>
</dbReference>
<keyword evidence="3 6" id="KW-0713">Self-incompatibility</keyword>
<proteinExistence type="inferred from homology"/>
<dbReference type="InParanoid" id="A0A2G5F214"/>
<dbReference type="InterPro" id="IPR010264">
    <property type="entry name" value="Self-incomp_S1"/>
</dbReference>
<dbReference type="PANTHER" id="PTHR31232">
    <property type="match status" value="1"/>
</dbReference>
<evidence type="ECO:0000256" key="4">
    <source>
        <dbReference type="ARBA" id="ARBA00022525"/>
    </source>
</evidence>
<dbReference type="Pfam" id="PF05938">
    <property type="entry name" value="Self-incomp_S1"/>
    <property type="match status" value="1"/>
</dbReference>
<evidence type="ECO:0000256" key="5">
    <source>
        <dbReference type="ARBA" id="ARBA00022729"/>
    </source>
</evidence>
<evidence type="ECO:0000313" key="7">
    <source>
        <dbReference type="EMBL" id="PIA62065.1"/>
    </source>
</evidence>
<gene>
    <name evidence="7" type="ORF">AQUCO_00200208v1</name>
</gene>
<dbReference type="AlphaFoldDB" id="A0A2G5F214"/>
<comment type="similarity">
    <text evidence="2 6">Belongs to the plant self-incompatibility (S1) protein family.</text>
</comment>
<comment type="subcellular location">
    <subcellularLocation>
        <location evidence="1 6">Secreted</location>
    </subcellularLocation>
</comment>
<sequence>MYFGCCSVSGEHHGIYLGRVHVYVKNLIAPNKILNLHCKSKDNDLGLHKLAYRQNQTWSFKVNFMGSTLFWCGMVWQDDRGHWVQGSFIIYKYTRDYGKCDGICVWDVQKNGLYFLNPETKNPPELLAGHWKQML</sequence>